<dbReference type="AlphaFoldDB" id="A0A1N6KAS9"/>
<evidence type="ECO:0000313" key="2">
    <source>
        <dbReference type="Proteomes" id="UP000185003"/>
    </source>
</evidence>
<name>A0A1N6KAS9_9BACT</name>
<protein>
    <submittedName>
        <fullName evidence="1">Uncharacterized protein</fullName>
    </submittedName>
</protein>
<proteinExistence type="predicted"/>
<reference evidence="1 2" key="1">
    <citation type="submission" date="2016-11" db="EMBL/GenBank/DDBJ databases">
        <authorList>
            <person name="Jaros S."/>
            <person name="Januszkiewicz K."/>
            <person name="Wedrychowicz H."/>
        </authorList>
    </citation>
    <scope>NUCLEOTIDE SEQUENCE [LARGE SCALE GENOMIC DNA]</scope>
    <source>
        <strain evidence="1 2">DSM 24787</strain>
    </source>
</reference>
<evidence type="ECO:0000313" key="1">
    <source>
        <dbReference type="EMBL" id="SIO53645.1"/>
    </source>
</evidence>
<sequence length="42" mass="5084">MNLEVNSNIFVYLGRNAMVEFLFVQPISRRDLYFTLEFSYMD</sequence>
<gene>
    <name evidence="1" type="ORF">SAMN04488055_5453</name>
</gene>
<organism evidence="1 2">
    <name type="scientific">Chitinophaga niabensis</name>
    <dbReference type="NCBI Taxonomy" id="536979"/>
    <lineage>
        <taxon>Bacteria</taxon>
        <taxon>Pseudomonadati</taxon>
        <taxon>Bacteroidota</taxon>
        <taxon>Chitinophagia</taxon>
        <taxon>Chitinophagales</taxon>
        <taxon>Chitinophagaceae</taxon>
        <taxon>Chitinophaga</taxon>
    </lineage>
</organism>
<keyword evidence="2" id="KW-1185">Reference proteome</keyword>
<dbReference type="EMBL" id="FSRA01000002">
    <property type="protein sequence ID" value="SIO53645.1"/>
    <property type="molecule type" value="Genomic_DNA"/>
</dbReference>
<accession>A0A1N6KAS9</accession>
<dbReference type="Proteomes" id="UP000185003">
    <property type="component" value="Unassembled WGS sequence"/>
</dbReference>